<organism evidence="10 11">
    <name type="scientific">Nothobranchius furzeri</name>
    <name type="common">Turquoise killifish</name>
    <dbReference type="NCBI Taxonomy" id="105023"/>
    <lineage>
        <taxon>Eukaryota</taxon>
        <taxon>Metazoa</taxon>
        <taxon>Chordata</taxon>
        <taxon>Craniata</taxon>
        <taxon>Vertebrata</taxon>
        <taxon>Euteleostomi</taxon>
        <taxon>Actinopterygii</taxon>
        <taxon>Neopterygii</taxon>
        <taxon>Teleostei</taxon>
        <taxon>Neoteleostei</taxon>
        <taxon>Acanthomorphata</taxon>
        <taxon>Ovalentaria</taxon>
        <taxon>Atherinomorphae</taxon>
        <taxon>Cyprinodontiformes</taxon>
        <taxon>Nothobranchiidae</taxon>
        <taxon>Nothobranchius</taxon>
    </lineage>
</organism>
<dbReference type="InterPro" id="IPR052319">
    <property type="entry name" value="Centriolar_ciliogenesis_assoc"/>
</dbReference>
<dbReference type="GO" id="GO:0060271">
    <property type="term" value="P:cilium assembly"/>
    <property type="evidence" value="ECO:0007669"/>
    <property type="project" value="TreeGrafter"/>
</dbReference>
<sequence>MEADHVMDNLDFSEEEIKEQLALLGYQNIPQHRLLEFKRDLDDLIRRGRWENLAPRTQSVTSQPAPPAYIREKVNPSDGSGKGFILHAEETNPHRKQLTTCEDRSCGWHWGCCDSYAHHSVAPKLQLPPSAWNRLQGAPDAENTLESLLSDSLSSSSERQLRRFIKRKVLRKHEGKSLICDESDYSEGSDAVSLLEEQTAELDLSTSAQDVEGEGGSPPQISETDDFSLSTVEPYIRVMTRSQSDGDVRPRPKSFIRPVMSQQNIKKTDPVAKYHQYKKIWGTFKLPGERDRNALHLEIKTQRVGFETQRPPVRRAGCESVGRNRILNPDVSLNLGEFTSPTPTSFPQRRNAWRSAGRSGTIWPTVSSHRGLMINFKTLWKARCTVFMLFIFVTHNKPTKLLIVNVFESALLQQVGVGQLVRVQRAVTLIVPKKFVLQKRERVQRVLVTSQ</sequence>
<evidence type="ECO:0000256" key="5">
    <source>
        <dbReference type="ARBA" id="ARBA00022794"/>
    </source>
</evidence>
<dbReference type="GO" id="GO:0005814">
    <property type="term" value="C:centriole"/>
    <property type="evidence" value="ECO:0007669"/>
    <property type="project" value="UniProtKB-SubCell"/>
</dbReference>
<comment type="caution">
    <text evidence="10">The sequence shown here is derived from an EMBL/GenBank/DDBJ whole genome shotgun (WGS) entry which is preliminary data.</text>
</comment>
<comment type="similarity">
    <text evidence="3">Belongs to the HYLS1 family.</text>
</comment>
<feature type="region of interest" description="Disordered" evidence="8">
    <location>
        <begin position="206"/>
        <end position="225"/>
    </location>
</feature>
<dbReference type="GO" id="GO:0097730">
    <property type="term" value="C:non-motile cilium"/>
    <property type="evidence" value="ECO:0007669"/>
    <property type="project" value="TreeGrafter"/>
</dbReference>
<dbReference type="PANTHER" id="PTHR34174:SF1">
    <property type="entry name" value="CENTRIOLAR AND CILIOGENESIS-ASSOCIATED PROTEIN HYLS1"/>
    <property type="match status" value="1"/>
</dbReference>
<comment type="subcellular location">
    <subcellularLocation>
        <location evidence="2">Cell projection</location>
        <location evidence="2">Cilium</location>
    </subcellularLocation>
    <subcellularLocation>
        <location evidence="1">Cytoplasm</location>
        <location evidence="1">Cytoskeleton</location>
        <location evidence="1">Microtubule organizing center</location>
        <location evidence="1">Centrosome</location>
        <location evidence="1">Centriole</location>
    </subcellularLocation>
</comment>
<keyword evidence="5" id="KW-0970">Cilium biogenesis/degradation</keyword>
<gene>
    <name evidence="10" type="primary">hyls1</name>
    <name evidence="10" type="ORF">G4P62_007895</name>
</gene>
<dbReference type="Pfam" id="PF15311">
    <property type="entry name" value="HYLS1_C"/>
    <property type="match status" value="1"/>
</dbReference>
<feature type="domain" description="Centriolar and ciliogenesis-associated protein HYLS1 C-terminal" evidence="9">
    <location>
        <begin position="256"/>
        <end position="303"/>
    </location>
</feature>
<reference evidence="10" key="1">
    <citation type="submission" date="2020-03" db="EMBL/GenBank/DDBJ databases">
        <title>Intra-Species Differences in Population Size shape Life History and Genome Evolution.</title>
        <authorList>
            <person name="Willemsen D."/>
            <person name="Cui R."/>
            <person name="Valenzano D.R."/>
        </authorList>
    </citation>
    <scope>NUCLEOTIDE SEQUENCE</scope>
    <source>
        <strain evidence="10">GRZ</strain>
        <tissue evidence="10">Whole</tissue>
    </source>
</reference>
<keyword evidence="6" id="KW-0206">Cytoskeleton</keyword>
<evidence type="ECO:0000259" key="9">
    <source>
        <dbReference type="Pfam" id="PF15311"/>
    </source>
</evidence>
<dbReference type="Proteomes" id="UP000822369">
    <property type="component" value="Chromosome 10"/>
</dbReference>
<accession>A0A9D3BMV9</accession>
<evidence type="ECO:0000256" key="2">
    <source>
        <dbReference type="ARBA" id="ARBA00004138"/>
    </source>
</evidence>
<name>A0A9D3BMV9_NOTFU</name>
<evidence type="ECO:0000256" key="8">
    <source>
        <dbReference type="SAM" id="MobiDB-lite"/>
    </source>
</evidence>
<dbReference type="InterPro" id="IPR027918">
    <property type="entry name" value="HYLS1_C_dom"/>
</dbReference>
<dbReference type="AlphaFoldDB" id="A0A9D3BMV9"/>
<protein>
    <submittedName>
        <fullName evidence="10">Transcript variant X1</fullName>
    </submittedName>
</protein>
<evidence type="ECO:0000256" key="4">
    <source>
        <dbReference type="ARBA" id="ARBA00022490"/>
    </source>
</evidence>
<dbReference type="EMBL" id="JAAVVJ010000010">
    <property type="protein sequence ID" value="KAF7213340.1"/>
    <property type="molecule type" value="Genomic_DNA"/>
</dbReference>
<keyword evidence="7" id="KW-0966">Cell projection</keyword>
<dbReference type="GeneID" id="107382396"/>
<dbReference type="CTD" id="219844"/>
<dbReference type="RefSeq" id="XP_070409701.1">
    <property type="nucleotide sequence ID" value="XM_070553600.1"/>
</dbReference>
<keyword evidence="4" id="KW-0963">Cytoplasm</keyword>
<evidence type="ECO:0000313" key="11">
    <source>
        <dbReference type="Proteomes" id="UP000822369"/>
    </source>
</evidence>
<evidence type="ECO:0000256" key="3">
    <source>
        <dbReference type="ARBA" id="ARBA00010091"/>
    </source>
</evidence>
<dbReference type="PANTHER" id="PTHR34174">
    <property type="entry name" value="HYDROLETHALUS SYNDROME PROTEIN 1"/>
    <property type="match status" value="1"/>
</dbReference>
<evidence type="ECO:0000256" key="6">
    <source>
        <dbReference type="ARBA" id="ARBA00023212"/>
    </source>
</evidence>
<evidence type="ECO:0000256" key="1">
    <source>
        <dbReference type="ARBA" id="ARBA00004114"/>
    </source>
</evidence>
<proteinExistence type="inferred from homology"/>
<dbReference type="KEGG" id="nfu:107382396"/>
<evidence type="ECO:0000313" key="10">
    <source>
        <dbReference type="EMBL" id="KAF7213340.1"/>
    </source>
</evidence>
<evidence type="ECO:0000256" key="7">
    <source>
        <dbReference type="ARBA" id="ARBA00023273"/>
    </source>
</evidence>